<feature type="domain" description="DUF403" evidence="1">
    <location>
        <begin position="529"/>
        <end position="832"/>
    </location>
</feature>
<feature type="domain" description="Circularly permuted ATP-grasp type 2" evidence="2">
    <location>
        <begin position="102"/>
        <end position="474"/>
    </location>
</feature>
<dbReference type="AlphaFoldDB" id="A0A4Q2S576"/>
<organism evidence="3 4">
    <name type="scientific">Nocardioides oleivorans</name>
    <dbReference type="NCBI Taxonomy" id="273676"/>
    <lineage>
        <taxon>Bacteria</taxon>
        <taxon>Bacillati</taxon>
        <taxon>Actinomycetota</taxon>
        <taxon>Actinomycetes</taxon>
        <taxon>Propionibacteriales</taxon>
        <taxon>Nocardioidaceae</taxon>
        <taxon>Nocardioides</taxon>
    </lineage>
</organism>
<keyword evidence="4" id="KW-1185">Reference proteome</keyword>
<comment type="caution">
    <text evidence="3">The sequence shown here is derived from an EMBL/GenBank/DDBJ whole genome shotgun (WGS) entry which is preliminary data.</text>
</comment>
<dbReference type="Proteomes" id="UP000294071">
    <property type="component" value="Unassembled WGS sequence"/>
</dbReference>
<evidence type="ECO:0000313" key="3">
    <source>
        <dbReference type="EMBL" id="RYB95433.1"/>
    </source>
</evidence>
<gene>
    <name evidence="3" type="ORF">EUA93_14440</name>
</gene>
<dbReference type="EMBL" id="SDWT01000001">
    <property type="protein sequence ID" value="RYB95433.1"/>
    <property type="molecule type" value="Genomic_DNA"/>
</dbReference>
<dbReference type="Gene3D" id="3.40.50.11290">
    <property type="match status" value="1"/>
</dbReference>
<dbReference type="InterPro" id="IPR007296">
    <property type="entry name" value="DUF403"/>
</dbReference>
<protein>
    <submittedName>
        <fullName evidence="3">Uncharacterized protein</fullName>
    </submittedName>
</protein>
<evidence type="ECO:0000259" key="2">
    <source>
        <dbReference type="Pfam" id="PF14403"/>
    </source>
</evidence>
<dbReference type="OrthoDB" id="9803842at2"/>
<dbReference type="Gene3D" id="3.30.1490.270">
    <property type="match status" value="1"/>
</dbReference>
<dbReference type="Pfam" id="PF04168">
    <property type="entry name" value="Alpha-E"/>
    <property type="match status" value="1"/>
</dbReference>
<evidence type="ECO:0000313" key="4">
    <source>
        <dbReference type="Proteomes" id="UP000294071"/>
    </source>
</evidence>
<dbReference type="RefSeq" id="WP_129400767.1">
    <property type="nucleotide sequence ID" value="NZ_SDWT01000001.1"/>
</dbReference>
<accession>A0A4Q2S576</accession>
<dbReference type="PANTHER" id="PTHR34595:SF2">
    <property type="entry name" value="BLR2978 PROTEIN"/>
    <property type="match status" value="1"/>
</dbReference>
<reference evidence="3 4" key="1">
    <citation type="submission" date="2019-01" db="EMBL/GenBank/DDBJ databases">
        <title>Novel species of Nocardioides.</title>
        <authorList>
            <person name="Liu Q."/>
            <person name="Xin Y.-H."/>
        </authorList>
    </citation>
    <scope>NUCLEOTIDE SEQUENCE [LARGE SCALE GENOMIC DNA]</scope>
    <source>
        <strain evidence="3 4">CGMCC 4.6882</strain>
    </source>
</reference>
<evidence type="ECO:0000259" key="1">
    <source>
        <dbReference type="Pfam" id="PF04168"/>
    </source>
</evidence>
<name>A0A4Q2S576_9ACTN</name>
<dbReference type="SUPFAM" id="SSF56059">
    <property type="entry name" value="Glutathione synthetase ATP-binding domain-like"/>
    <property type="match status" value="1"/>
</dbReference>
<sequence>MSVPVSVPVSEPGTGALADYRDLVGTAGGPDEWYDDAGRLRPDQEPITSAVDGLGLTGLLAARAEARRLVDDDGIRYGAAGADESTDDGSQRSRSWVIDPLPVVIGSGEWAGLEAAVRQRARLMQLLHDDLYGRRRLLTDRVVPADVVLGHPGFVRAADGIEHQRLVLTATDLARDTAGGWTVIADKTAAPAGAGYAMANRRVTSRVLGPVHRRASLARLRGFFDTMAQALGAAAPGDVDVPRVAMLTPGTGSETSYDQAFLATLLGFPLVEGDDLNVRDGRVWIRSTGRREPVDVVVRRVDAEFCDPLELRGDSQLGLPGLVEAARRGAVRLANPLGSGVLENAGLAPYLPAVARLLLDEDLALPSAPTWWCGDPAGLSHVLTHLDRLVVKPLARGAVVAARFGWELTAAERDDLRREVRARPWAWVGQEPVAMSTAPVVTPAGLAPGRFVLRTFGVAHGDEHHVMPGGLGRVNTSAESSLVSNASGALAKDVWVLTDEPSGVRGWTTPDPATQPALVRLQRRTAVAPRVADNLYWVGRYAERAEGVARLLRVADDLAEDHAARPGTPGADTTEVMVQAAVALTGIQAQPGQGAVDHLRAMVGRPHRVGTVAHATQRLVAAADNVRDQLSQDIWHVLSRLSRTLVAPTAGEAPLRAQLDTVLESLLAVAGVVHESMVRDQTWGFLDGGIRVERAQHTVALLRATLAVERPPIIDGQVTESVLEACESILTHRRRTASGEGPAWPIHSAISLLLVDVGNPRSVAFQVARLAEALRLADDDLLVHRADELGEHLAGLDLVEVCAGDRAGLWTVLGTVEETLRSISTDLSARHFRRKPTQRVLMGDWARAARG</sequence>
<dbReference type="InterPro" id="IPR051680">
    <property type="entry name" value="ATP-dep_Glu-Cys_Ligase-2"/>
</dbReference>
<dbReference type="Pfam" id="PF14403">
    <property type="entry name" value="CP_ATPgrasp_2"/>
    <property type="match status" value="1"/>
</dbReference>
<dbReference type="PANTHER" id="PTHR34595">
    <property type="entry name" value="BLR5612 PROTEIN"/>
    <property type="match status" value="1"/>
</dbReference>
<dbReference type="InterPro" id="IPR025841">
    <property type="entry name" value="CP_ATPgrasp_2"/>
</dbReference>
<proteinExistence type="predicted"/>